<reference evidence="3 4" key="1">
    <citation type="submission" date="2016-10" db="EMBL/GenBank/DDBJ databases">
        <authorList>
            <person name="de Groot N.N."/>
        </authorList>
    </citation>
    <scope>NUCLEOTIDE SEQUENCE [LARGE SCALE GENOMIC DNA]</scope>
    <source>
        <strain evidence="3 4">DSM 44993</strain>
    </source>
</reference>
<dbReference type="InterPro" id="IPR050090">
    <property type="entry name" value="Tyrosine_recombinase_XerCD"/>
</dbReference>
<dbReference type="Proteomes" id="UP000198582">
    <property type="component" value="Unassembled WGS sequence"/>
</dbReference>
<dbReference type="GO" id="GO:0015074">
    <property type="term" value="P:DNA integration"/>
    <property type="evidence" value="ECO:0007669"/>
    <property type="project" value="InterPro"/>
</dbReference>
<dbReference type="PROSITE" id="PS51898">
    <property type="entry name" value="TYR_RECOMBINASE"/>
    <property type="match status" value="1"/>
</dbReference>
<dbReference type="InterPro" id="IPR011010">
    <property type="entry name" value="DNA_brk_join_enz"/>
</dbReference>
<accession>A0A1H8YGS4</accession>
<evidence type="ECO:0000313" key="4">
    <source>
        <dbReference type="Proteomes" id="UP000198582"/>
    </source>
</evidence>
<dbReference type="GO" id="GO:0003677">
    <property type="term" value="F:DNA binding"/>
    <property type="evidence" value="ECO:0007669"/>
    <property type="project" value="InterPro"/>
</dbReference>
<evidence type="ECO:0000256" key="1">
    <source>
        <dbReference type="ARBA" id="ARBA00023172"/>
    </source>
</evidence>
<dbReference type="CDD" id="cd00796">
    <property type="entry name" value="INT_Rci_Hp1_C"/>
    <property type="match status" value="1"/>
</dbReference>
<proteinExistence type="predicted"/>
<dbReference type="InterPro" id="IPR013762">
    <property type="entry name" value="Integrase-like_cat_sf"/>
</dbReference>
<gene>
    <name evidence="3" type="ORF">SAMN04489732_115216</name>
</gene>
<keyword evidence="4" id="KW-1185">Reference proteome</keyword>
<dbReference type="Pfam" id="PF00589">
    <property type="entry name" value="Phage_integrase"/>
    <property type="match status" value="1"/>
</dbReference>
<dbReference type="InterPro" id="IPR002104">
    <property type="entry name" value="Integrase_catalytic"/>
</dbReference>
<keyword evidence="1" id="KW-0233">DNA recombination</keyword>
<dbReference type="SUPFAM" id="SSF56349">
    <property type="entry name" value="DNA breaking-rejoining enzymes"/>
    <property type="match status" value="1"/>
</dbReference>
<dbReference type="AlphaFoldDB" id="A0A1H8YGS4"/>
<sequence>MEQAHRDELISRNPARISGWQREFEMAEDELDDPRSVALPDWPTLLRLANALVARSSDEFAGWGNIVKFMASTAARIGEVSGVRVCDIDREKWLWTVRRQTTTAPGGLVDKATKGKRSRDVPLIEEIRPLVASRLEAVGPEPMARLFTGPRGGRISTAVLRDATHWDEVVTKLGFEHLRRHDLRHTGLTWMADAGVPVHVLRKIVGHGSLSTTQRYLHPDQQSITDAGELLSKHLTVAREKRRLRAV</sequence>
<feature type="domain" description="Tyr recombinase" evidence="2">
    <location>
        <begin position="38"/>
        <end position="229"/>
    </location>
</feature>
<evidence type="ECO:0000313" key="3">
    <source>
        <dbReference type="EMBL" id="SEP51263.1"/>
    </source>
</evidence>
<dbReference type="GO" id="GO:0006310">
    <property type="term" value="P:DNA recombination"/>
    <property type="evidence" value="ECO:0007669"/>
    <property type="project" value="UniProtKB-KW"/>
</dbReference>
<dbReference type="EMBL" id="FOEF01000015">
    <property type="protein sequence ID" value="SEP51263.1"/>
    <property type="molecule type" value="Genomic_DNA"/>
</dbReference>
<organism evidence="3 4">
    <name type="scientific">Amycolatopsis saalfeldensis</name>
    <dbReference type="NCBI Taxonomy" id="394193"/>
    <lineage>
        <taxon>Bacteria</taxon>
        <taxon>Bacillati</taxon>
        <taxon>Actinomycetota</taxon>
        <taxon>Actinomycetes</taxon>
        <taxon>Pseudonocardiales</taxon>
        <taxon>Pseudonocardiaceae</taxon>
        <taxon>Amycolatopsis</taxon>
    </lineage>
</organism>
<dbReference type="Gene3D" id="1.10.443.10">
    <property type="entry name" value="Intergrase catalytic core"/>
    <property type="match status" value="1"/>
</dbReference>
<dbReference type="STRING" id="394193.SAMN04489732_115216"/>
<protein>
    <submittedName>
        <fullName evidence="3">Phage integrase family protein</fullName>
    </submittedName>
</protein>
<dbReference type="RefSeq" id="WP_245787572.1">
    <property type="nucleotide sequence ID" value="NZ_FOEF01000015.1"/>
</dbReference>
<dbReference type="PANTHER" id="PTHR30349">
    <property type="entry name" value="PHAGE INTEGRASE-RELATED"/>
    <property type="match status" value="1"/>
</dbReference>
<name>A0A1H8YGS4_9PSEU</name>
<evidence type="ECO:0000259" key="2">
    <source>
        <dbReference type="PROSITE" id="PS51898"/>
    </source>
</evidence>
<dbReference type="PANTHER" id="PTHR30349:SF64">
    <property type="entry name" value="PROPHAGE INTEGRASE INTD-RELATED"/>
    <property type="match status" value="1"/>
</dbReference>